<keyword evidence="13" id="KW-1185">Reference proteome</keyword>
<dbReference type="PANTHER" id="PTHR30455:SF2">
    <property type="entry name" value="TRANSCRIPTIONAL REPRESSOR NRDR"/>
    <property type="match status" value="1"/>
</dbReference>
<dbReference type="InterPro" id="IPR055173">
    <property type="entry name" value="NrdR-like_N"/>
</dbReference>
<feature type="region of interest" description="Disordered" evidence="10">
    <location>
        <begin position="148"/>
        <end position="172"/>
    </location>
</feature>
<dbReference type="InterPro" id="IPR005144">
    <property type="entry name" value="ATP-cone_dom"/>
</dbReference>
<evidence type="ECO:0000256" key="1">
    <source>
        <dbReference type="ARBA" id="ARBA00022491"/>
    </source>
</evidence>
<keyword evidence="6 9" id="KW-0805">Transcription regulation</keyword>
<dbReference type="NCBIfam" id="TIGR00244">
    <property type="entry name" value="transcriptional regulator NrdR"/>
    <property type="match status" value="1"/>
</dbReference>
<dbReference type="PROSITE" id="PS51161">
    <property type="entry name" value="ATP_CONE"/>
    <property type="match status" value="1"/>
</dbReference>
<feature type="region of interest" description="Disordered" evidence="10">
    <location>
        <begin position="1"/>
        <end position="23"/>
    </location>
</feature>
<protein>
    <recommendedName>
        <fullName evidence="9">Transcriptional repressor NrdR</fullName>
    </recommendedName>
</protein>
<dbReference type="RefSeq" id="WP_128563878.1">
    <property type="nucleotide sequence ID" value="NZ_BPQH01000001.1"/>
</dbReference>
<organism evidence="12 13">
    <name type="scientific">Methylobacterium crusticola</name>
    <dbReference type="NCBI Taxonomy" id="1697972"/>
    <lineage>
        <taxon>Bacteria</taxon>
        <taxon>Pseudomonadati</taxon>
        <taxon>Pseudomonadota</taxon>
        <taxon>Alphaproteobacteria</taxon>
        <taxon>Hyphomicrobiales</taxon>
        <taxon>Methylobacteriaceae</taxon>
        <taxon>Methylobacterium</taxon>
    </lineage>
</organism>
<evidence type="ECO:0000256" key="2">
    <source>
        <dbReference type="ARBA" id="ARBA00022741"/>
    </source>
</evidence>
<proteinExistence type="inferred from homology"/>
<dbReference type="EMBL" id="BPQH01000001">
    <property type="protein sequence ID" value="GJD47389.1"/>
    <property type="molecule type" value="Genomic_DNA"/>
</dbReference>
<evidence type="ECO:0000259" key="11">
    <source>
        <dbReference type="PROSITE" id="PS51161"/>
    </source>
</evidence>
<reference evidence="12" key="2">
    <citation type="submission" date="2021-08" db="EMBL/GenBank/DDBJ databases">
        <authorList>
            <person name="Tani A."/>
            <person name="Ola A."/>
            <person name="Ogura Y."/>
            <person name="Katsura K."/>
            <person name="Hayashi T."/>
        </authorList>
    </citation>
    <scope>NUCLEOTIDE SEQUENCE</scope>
    <source>
        <strain evidence="12">KCTC 52305</strain>
    </source>
</reference>
<comment type="caution">
    <text evidence="12">The sequence shown here is derived from an EMBL/GenBank/DDBJ whole genome shotgun (WGS) entry which is preliminary data.</text>
</comment>
<evidence type="ECO:0000256" key="4">
    <source>
        <dbReference type="ARBA" id="ARBA00022833"/>
    </source>
</evidence>
<accession>A0ABQ4QRR7</accession>
<feature type="zinc finger region" evidence="9">
    <location>
        <begin position="3"/>
        <end position="34"/>
    </location>
</feature>
<keyword evidence="8 9" id="KW-0804">Transcription</keyword>
<feature type="compositionally biased region" description="Low complexity" evidence="10">
    <location>
        <begin position="148"/>
        <end position="165"/>
    </location>
</feature>
<keyword evidence="5 9" id="KW-0067">ATP-binding</keyword>
<dbReference type="Proteomes" id="UP001055167">
    <property type="component" value="Unassembled WGS sequence"/>
</dbReference>
<evidence type="ECO:0000256" key="7">
    <source>
        <dbReference type="ARBA" id="ARBA00023125"/>
    </source>
</evidence>
<feature type="compositionally biased region" description="Basic and acidic residues" evidence="10">
    <location>
        <begin position="12"/>
        <end position="23"/>
    </location>
</feature>
<keyword evidence="9" id="KW-0479">Metal-binding</keyword>
<dbReference type="Pfam" id="PF03477">
    <property type="entry name" value="ATP-cone"/>
    <property type="match status" value="1"/>
</dbReference>
<gene>
    <name evidence="9 12" type="primary">nrdR</name>
    <name evidence="12" type="ORF">OPKNFCMD_0095</name>
</gene>
<feature type="domain" description="ATP-cone" evidence="11">
    <location>
        <begin position="49"/>
        <end position="139"/>
    </location>
</feature>
<evidence type="ECO:0000313" key="12">
    <source>
        <dbReference type="EMBL" id="GJD47389.1"/>
    </source>
</evidence>
<dbReference type="PANTHER" id="PTHR30455">
    <property type="entry name" value="TRANSCRIPTIONAL REPRESSOR NRDR"/>
    <property type="match status" value="1"/>
</dbReference>
<dbReference type="InterPro" id="IPR003796">
    <property type="entry name" value="RNR_NrdR-like"/>
</dbReference>
<keyword evidence="3 9" id="KW-0863">Zinc-finger</keyword>
<comment type="similarity">
    <text evidence="9">Belongs to the NrdR family.</text>
</comment>
<evidence type="ECO:0000256" key="3">
    <source>
        <dbReference type="ARBA" id="ARBA00022771"/>
    </source>
</evidence>
<comment type="cofactor">
    <cofactor evidence="9">
        <name>Zn(2+)</name>
        <dbReference type="ChEBI" id="CHEBI:29105"/>
    </cofactor>
    <text evidence="9">Binds 1 zinc ion.</text>
</comment>
<evidence type="ECO:0000313" key="13">
    <source>
        <dbReference type="Proteomes" id="UP001055167"/>
    </source>
</evidence>
<keyword evidence="7 9" id="KW-0238">DNA-binding</keyword>
<keyword evidence="1 9" id="KW-0678">Repressor</keyword>
<evidence type="ECO:0000256" key="8">
    <source>
        <dbReference type="ARBA" id="ARBA00023163"/>
    </source>
</evidence>
<dbReference type="Pfam" id="PF22811">
    <property type="entry name" value="Zn_ribbon_NrdR"/>
    <property type="match status" value="1"/>
</dbReference>
<keyword evidence="2 9" id="KW-0547">Nucleotide-binding</keyword>
<name>A0ABQ4QRR7_9HYPH</name>
<evidence type="ECO:0000256" key="5">
    <source>
        <dbReference type="ARBA" id="ARBA00022840"/>
    </source>
</evidence>
<evidence type="ECO:0000256" key="10">
    <source>
        <dbReference type="SAM" id="MobiDB-lite"/>
    </source>
</evidence>
<evidence type="ECO:0000256" key="9">
    <source>
        <dbReference type="HAMAP-Rule" id="MF_00440"/>
    </source>
</evidence>
<sequence length="172" mass="19165">MRCPYCGGLDTQVKDSRPSDDSATIRRRRICPDCGGRFTTFERVQLRELTVVKRSGRRVPFDRDKLQRSIDVALRKRAVEPERVERLVSGITRQLESSGEAEVTSEGIGELVMEGLKGLDDVAYVRFASVYKNFREARDFEELLGNLAAGQPAGAEPAPGEAPPARRARTRA</sequence>
<evidence type="ECO:0000256" key="6">
    <source>
        <dbReference type="ARBA" id="ARBA00023015"/>
    </source>
</evidence>
<keyword evidence="4 9" id="KW-0862">Zinc</keyword>
<reference evidence="12" key="1">
    <citation type="journal article" date="2021" name="Front. Microbiol.">
        <title>Comprehensive Comparative Genomics and Phenotyping of Methylobacterium Species.</title>
        <authorList>
            <person name="Alessa O."/>
            <person name="Ogura Y."/>
            <person name="Fujitani Y."/>
            <person name="Takami H."/>
            <person name="Hayashi T."/>
            <person name="Sahin N."/>
            <person name="Tani A."/>
        </authorList>
    </citation>
    <scope>NUCLEOTIDE SEQUENCE</scope>
    <source>
        <strain evidence="12">KCTC 52305</strain>
    </source>
</reference>
<comment type="function">
    <text evidence="9">Negatively regulates transcription of bacterial ribonucleotide reductase nrd genes and operons by binding to NrdR-boxes.</text>
</comment>
<dbReference type="HAMAP" id="MF_00440">
    <property type="entry name" value="NrdR"/>
    <property type="match status" value="1"/>
</dbReference>